<feature type="coiled-coil region" evidence="1">
    <location>
        <begin position="364"/>
        <end position="396"/>
    </location>
</feature>
<organism evidence="3 4">
    <name type="scientific">Peredibacter starrii</name>
    <dbReference type="NCBI Taxonomy" id="28202"/>
    <lineage>
        <taxon>Bacteria</taxon>
        <taxon>Pseudomonadati</taxon>
        <taxon>Bdellovibrionota</taxon>
        <taxon>Bacteriovoracia</taxon>
        <taxon>Bacteriovoracales</taxon>
        <taxon>Bacteriovoracaceae</taxon>
        <taxon>Peredibacter</taxon>
    </lineage>
</organism>
<name>A0AAX4HLI3_9BACT</name>
<keyword evidence="2" id="KW-0732">Signal</keyword>
<dbReference type="AlphaFoldDB" id="A0AAX4HLI3"/>
<evidence type="ECO:0000256" key="2">
    <source>
        <dbReference type="SAM" id="SignalP"/>
    </source>
</evidence>
<dbReference type="Proteomes" id="UP001324634">
    <property type="component" value="Chromosome"/>
</dbReference>
<reference evidence="3 4" key="1">
    <citation type="submission" date="2023-11" db="EMBL/GenBank/DDBJ databases">
        <title>Peredibacter starrii A3.12.</title>
        <authorList>
            <person name="Mitchell R.J."/>
        </authorList>
    </citation>
    <scope>NUCLEOTIDE SEQUENCE [LARGE SCALE GENOMIC DNA]</scope>
    <source>
        <strain evidence="3 4">A3.12</strain>
    </source>
</reference>
<sequence length="397" mass="44566">MKMTAALLIMMLLCMANTRAEESTLEVTSADKEVVSQQLEKEADQHEDSKTRLLLKKVSEAFKASKDSIEVGYEKIKGDCANCSREEKTKGIFKRLGMSIGKGAAWLSTTTAKPFMATAGFIKGSVEKEEKNKDLAAFYQFFLNNQEKYDDLYLQAGTPEEMIDLMIAKTEEILDQKTNSIMKDFLFITGVKADMPDNFSRFDLTPEELSRLDVNDLNLELINQHPEYLELKPLLGELTKEDIQSILTTGKFNKSIAQDKYKAAIPTIYEAAGSIVGQIYAPRIALGVVSSTLASLYTVPVVAADVATGVSVAVCSQPETKEKLSKDKELRSFCSYVTNRTGYELMKSRAKGYVSGKKFHSKVVEKYKEAKEKWKARREKKALEKQQKEIEQKTELL</sequence>
<dbReference type="KEGG" id="psti:SOO65_14955"/>
<accession>A0AAX4HLI3</accession>
<evidence type="ECO:0000256" key="1">
    <source>
        <dbReference type="SAM" id="Coils"/>
    </source>
</evidence>
<keyword evidence="1" id="KW-0175">Coiled coil</keyword>
<keyword evidence="4" id="KW-1185">Reference proteome</keyword>
<gene>
    <name evidence="3" type="ORF">SOO65_14955</name>
</gene>
<proteinExistence type="predicted"/>
<dbReference type="RefSeq" id="WP_321391824.1">
    <property type="nucleotide sequence ID" value="NZ_CP139487.1"/>
</dbReference>
<protein>
    <submittedName>
        <fullName evidence="3">Uncharacterized protein</fullName>
    </submittedName>
</protein>
<evidence type="ECO:0000313" key="4">
    <source>
        <dbReference type="Proteomes" id="UP001324634"/>
    </source>
</evidence>
<evidence type="ECO:0000313" key="3">
    <source>
        <dbReference type="EMBL" id="WPU63993.1"/>
    </source>
</evidence>
<feature type="signal peptide" evidence="2">
    <location>
        <begin position="1"/>
        <end position="20"/>
    </location>
</feature>
<dbReference type="EMBL" id="CP139487">
    <property type="protein sequence ID" value="WPU63993.1"/>
    <property type="molecule type" value="Genomic_DNA"/>
</dbReference>
<feature type="chain" id="PRO_5043724508" evidence="2">
    <location>
        <begin position="21"/>
        <end position="397"/>
    </location>
</feature>